<dbReference type="AlphaFoldDB" id="A0A5B7IFR8"/>
<comment type="caution">
    <text evidence="2">The sequence shown here is derived from an EMBL/GenBank/DDBJ whole genome shotgun (WGS) entry which is preliminary data.</text>
</comment>
<gene>
    <name evidence="2" type="ORF">E2C01_078971</name>
</gene>
<evidence type="ECO:0000313" key="3">
    <source>
        <dbReference type="Proteomes" id="UP000324222"/>
    </source>
</evidence>
<organism evidence="2 3">
    <name type="scientific">Portunus trituberculatus</name>
    <name type="common">Swimming crab</name>
    <name type="synonym">Neptunus trituberculatus</name>
    <dbReference type="NCBI Taxonomy" id="210409"/>
    <lineage>
        <taxon>Eukaryota</taxon>
        <taxon>Metazoa</taxon>
        <taxon>Ecdysozoa</taxon>
        <taxon>Arthropoda</taxon>
        <taxon>Crustacea</taxon>
        <taxon>Multicrustacea</taxon>
        <taxon>Malacostraca</taxon>
        <taxon>Eumalacostraca</taxon>
        <taxon>Eucarida</taxon>
        <taxon>Decapoda</taxon>
        <taxon>Pleocyemata</taxon>
        <taxon>Brachyura</taxon>
        <taxon>Eubrachyura</taxon>
        <taxon>Portunoidea</taxon>
        <taxon>Portunidae</taxon>
        <taxon>Portuninae</taxon>
        <taxon>Portunus</taxon>
    </lineage>
</organism>
<protein>
    <submittedName>
        <fullName evidence="2">Uncharacterized protein</fullName>
    </submittedName>
</protein>
<name>A0A5B7IFR8_PORTR</name>
<feature type="region of interest" description="Disordered" evidence="1">
    <location>
        <begin position="71"/>
        <end position="97"/>
    </location>
</feature>
<accession>A0A5B7IFR8</accession>
<dbReference type="EMBL" id="VSRR010064876">
    <property type="protein sequence ID" value="MPC84241.1"/>
    <property type="molecule type" value="Genomic_DNA"/>
</dbReference>
<keyword evidence="3" id="KW-1185">Reference proteome</keyword>
<reference evidence="2 3" key="1">
    <citation type="submission" date="2019-05" db="EMBL/GenBank/DDBJ databases">
        <title>Another draft genome of Portunus trituberculatus and its Hox gene families provides insights of decapod evolution.</title>
        <authorList>
            <person name="Jeong J.-H."/>
            <person name="Song I."/>
            <person name="Kim S."/>
            <person name="Choi T."/>
            <person name="Kim D."/>
            <person name="Ryu S."/>
            <person name="Kim W."/>
        </authorList>
    </citation>
    <scope>NUCLEOTIDE SEQUENCE [LARGE SCALE GENOMIC DNA]</scope>
    <source>
        <tissue evidence="2">Muscle</tissue>
    </source>
</reference>
<evidence type="ECO:0000256" key="1">
    <source>
        <dbReference type="SAM" id="MobiDB-lite"/>
    </source>
</evidence>
<evidence type="ECO:0000313" key="2">
    <source>
        <dbReference type="EMBL" id="MPC84241.1"/>
    </source>
</evidence>
<proteinExistence type="predicted"/>
<dbReference type="Proteomes" id="UP000324222">
    <property type="component" value="Unassembled WGS sequence"/>
</dbReference>
<sequence length="97" mass="11332">MLSLSRLGRLRARLSIQWRADTCYYAISFRFGAKNVLVRSRPLRVDASRRKERGECGFVVVVEGRVEEVEIEKEEEEKEEEKEDEEDAEGLVEELKV</sequence>